<organism evidence="5 6">
    <name type="scientific">Lophiotrema nucula</name>
    <dbReference type="NCBI Taxonomy" id="690887"/>
    <lineage>
        <taxon>Eukaryota</taxon>
        <taxon>Fungi</taxon>
        <taxon>Dikarya</taxon>
        <taxon>Ascomycota</taxon>
        <taxon>Pezizomycotina</taxon>
        <taxon>Dothideomycetes</taxon>
        <taxon>Pleosporomycetidae</taxon>
        <taxon>Pleosporales</taxon>
        <taxon>Lophiotremataceae</taxon>
        <taxon>Lophiotrema</taxon>
    </lineage>
</organism>
<evidence type="ECO:0000313" key="6">
    <source>
        <dbReference type="Proteomes" id="UP000799770"/>
    </source>
</evidence>
<dbReference type="PANTHER" id="PTHR24320:SF282">
    <property type="entry name" value="WW DOMAIN-CONTAINING OXIDOREDUCTASE"/>
    <property type="match status" value="1"/>
</dbReference>
<dbReference type="InterPro" id="IPR002347">
    <property type="entry name" value="SDR_fam"/>
</dbReference>
<keyword evidence="3" id="KW-0560">Oxidoreductase</keyword>
<dbReference type="Gene3D" id="3.40.50.720">
    <property type="entry name" value="NAD(P)-binding Rossmann-like Domain"/>
    <property type="match status" value="1"/>
</dbReference>
<proteinExistence type="inferred from homology"/>
<reference evidence="5" key="1">
    <citation type="journal article" date="2020" name="Stud. Mycol.">
        <title>101 Dothideomycetes genomes: a test case for predicting lifestyles and emergence of pathogens.</title>
        <authorList>
            <person name="Haridas S."/>
            <person name="Albert R."/>
            <person name="Binder M."/>
            <person name="Bloem J."/>
            <person name="Labutti K."/>
            <person name="Salamov A."/>
            <person name="Andreopoulos B."/>
            <person name="Baker S."/>
            <person name="Barry K."/>
            <person name="Bills G."/>
            <person name="Bluhm B."/>
            <person name="Cannon C."/>
            <person name="Castanera R."/>
            <person name="Culley D."/>
            <person name="Daum C."/>
            <person name="Ezra D."/>
            <person name="Gonzalez J."/>
            <person name="Henrissat B."/>
            <person name="Kuo A."/>
            <person name="Liang C."/>
            <person name="Lipzen A."/>
            <person name="Lutzoni F."/>
            <person name="Magnuson J."/>
            <person name="Mondo S."/>
            <person name="Nolan M."/>
            <person name="Ohm R."/>
            <person name="Pangilinan J."/>
            <person name="Park H.-J."/>
            <person name="Ramirez L."/>
            <person name="Alfaro M."/>
            <person name="Sun H."/>
            <person name="Tritt A."/>
            <person name="Yoshinaga Y."/>
            <person name="Zwiers L.-H."/>
            <person name="Turgeon B."/>
            <person name="Goodwin S."/>
            <person name="Spatafora J."/>
            <person name="Crous P."/>
            <person name="Grigoriev I."/>
        </authorList>
    </citation>
    <scope>NUCLEOTIDE SEQUENCE</scope>
    <source>
        <strain evidence="5">CBS 627.86</strain>
    </source>
</reference>
<accession>A0A6A5ZNX1</accession>
<dbReference type="EMBL" id="ML977313">
    <property type="protein sequence ID" value="KAF2120885.1"/>
    <property type="molecule type" value="Genomic_DNA"/>
</dbReference>
<evidence type="ECO:0000256" key="3">
    <source>
        <dbReference type="ARBA" id="ARBA00023002"/>
    </source>
</evidence>
<dbReference type="PRINTS" id="PR00081">
    <property type="entry name" value="GDHRDH"/>
</dbReference>
<comment type="similarity">
    <text evidence="1 4">Belongs to the short-chain dehydrogenases/reductases (SDR) family.</text>
</comment>
<evidence type="ECO:0000256" key="2">
    <source>
        <dbReference type="ARBA" id="ARBA00022857"/>
    </source>
</evidence>
<dbReference type="InterPro" id="IPR036291">
    <property type="entry name" value="NAD(P)-bd_dom_sf"/>
</dbReference>
<protein>
    <submittedName>
        <fullName evidence="5">Short-chain dehydrogenase</fullName>
    </submittedName>
</protein>
<evidence type="ECO:0000313" key="5">
    <source>
        <dbReference type="EMBL" id="KAF2120885.1"/>
    </source>
</evidence>
<sequence length="316" mass="34385">MARKEKWDFSVLPNLTGKVALVTGANSQVGIGWHVAHQLALKGAKVYIGARSLQKAESAINEILAESPSISKDQLQPFVADLGNFKQVQKAAKDFLSSEERLDILVNNAGVLARPLDFDEHGTSVSISTNHLGPFLLTTTLIPILEKTAKINPDVRIVNVSSTAHFDAPQTARFATLDDLNQSFGHTDDSMSNYIRYGYSKAANVLFTISLQRLFDSRSVPIIATSLHPGGVATNGAAEYQGGWDKADFSKAFTPAEGAITPLYAAAHPEVREQADKYRGAFLLPWGGIKTPSTLVERAPELWEISEKLLKEALEQ</sequence>
<evidence type="ECO:0000256" key="1">
    <source>
        <dbReference type="ARBA" id="ARBA00006484"/>
    </source>
</evidence>
<keyword evidence="2" id="KW-0521">NADP</keyword>
<dbReference type="GO" id="GO:0016491">
    <property type="term" value="F:oxidoreductase activity"/>
    <property type="evidence" value="ECO:0007669"/>
    <property type="project" value="UniProtKB-KW"/>
</dbReference>
<gene>
    <name evidence="5" type="ORF">BDV96DRAFT_609942</name>
</gene>
<dbReference type="Proteomes" id="UP000799770">
    <property type="component" value="Unassembled WGS sequence"/>
</dbReference>
<name>A0A6A5ZNX1_9PLEO</name>
<dbReference type="PANTHER" id="PTHR24320">
    <property type="entry name" value="RETINOL DEHYDROGENASE"/>
    <property type="match status" value="1"/>
</dbReference>
<keyword evidence="6" id="KW-1185">Reference proteome</keyword>
<evidence type="ECO:0000256" key="4">
    <source>
        <dbReference type="RuleBase" id="RU000363"/>
    </source>
</evidence>
<dbReference type="OrthoDB" id="191139at2759"/>
<dbReference type="AlphaFoldDB" id="A0A6A5ZNX1"/>
<dbReference type="Pfam" id="PF00106">
    <property type="entry name" value="adh_short"/>
    <property type="match status" value="1"/>
</dbReference>
<dbReference type="PRINTS" id="PR00080">
    <property type="entry name" value="SDRFAMILY"/>
</dbReference>
<dbReference type="SUPFAM" id="SSF51735">
    <property type="entry name" value="NAD(P)-binding Rossmann-fold domains"/>
    <property type="match status" value="1"/>
</dbReference>